<feature type="transmembrane region" description="Helical" evidence="3">
    <location>
        <begin position="485"/>
        <end position="504"/>
    </location>
</feature>
<protein>
    <recommendedName>
        <fullName evidence="5">Major facilitator superfamily (MFS) profile domain-containing protein</fullName>
    </recommendedName>
</protein>
<gene>
    <name evidence="4" type="ORF">LGLO00237_LOCUS17181</name>
</gene>
<evidence type="ECO:0000256" key="1">
    <source>
        <dbReference type="ARBA" id="ARBA00009172"/>
    </source>
</evidence>
<feature type="transmembrane region" description="Helical" evidence="3">
    <location>
        <begin position="511"/>
        <end position="531"/>
    </location>
</feature>
<comment type="similarity">
    <text evidence="1">Belongs to the unc-93 family.</text>
</comment>
<feature type="transmembrane region" description="Helical" evidence="3">
    <location>
        <begin position="149"/>
        <end position="167"/>
    </location>
</feature>
<feature type="transmembrane region" description="Helical" evidence="3">
    <location>
        <begin position="112"/>
        <end position="137"/>
    </location>
</feature>
<keyword evidence="3" id="KW-0472">Membrane</keyword>
<dbReference type="PANTHER" id="PTHR19444">
    <property type="entry name" value="UNC-93 RELATED"/>
    <property type="match status" value="1"/>
</dbReference>
<feature type="compositionally biased region" description="Polar residues" evidence="2">
    <location>
        <begin position="69"/>
        <end position="86"/>
    </location>
</feature>
<evidence type="ECO:0000256" key="2">
    <source>
        <dbReference type="SAM" id="MobiDB-lite"/>
    </source>
</evidence>
<evidence type="ECO:0000256" key="3">
    <source>
        <dbReference type="SAM" id="Phobius"/>
    </source>
</evidence>
<dbReference type="InterPro" id="IPR036259">
    <property type="entry name" value="MFS_trans_sf"/>
</dbReference>
<feature type="transmembrane region" description="Helical" evidence="3">
    <location>
        <begin position="446"/>
        <end position="465"/>
    </location>
</feature>
<feature type="region of interest" description="Disordered" evidence="2">
    <location>
        <begin position="53"/>
        <end position="94"/>
    </location>
</feature>
<evidence type="ECO:0000313" key="4">
    <source>
        <dbReference type="EMBL" id="CAE0665576.1"/>
    </source>
</evidence>
<organism evidence="4">
    <name type="scientific">Lotharella globosa</name>
    <dbReference type="NCBI Taxonomy" id="91324"/>
    <lineage>
        <taxon>Eukaryota</taxon>
        <taxon>Sar</taxon>
        <taxon>Rhizaria</taxon>
        <taxon>Cercozoa</taxon>
        <taxon>Chlorarachniophyceae</taxon>
        <taxon>Lotharella</taxon>
    </lineage>
</organism>
<dbReference type="EMBL" id="HBIV01023908">
    <property type="protein sequence ID" value="CAE0665576.1"/>
    <property type="molecule type" value="Transcribed_RNA"/>
</dbReference>
<feature type="transmembrane region" description="Helical" evidence="3">
    <location>
        <begin position="200"/>
        <end position="220"/>
    </location>
</feature>
<feature type="transmembrane region" description="Helical" evidence="3">
    <location>
        <begin position="174"/>
        <end position="194"/>
    </location>
</feature>
<dbReference type="InterPro" id="IPR051951">
    <property type="entry name" value="UNC-93_regulatory"/>
</dbReference>
<feature type="transmembrane region" description="Helical" evidence="3">
    <location>
        <begin position="420"/>
        <end position="439"/>
    </location>
</feature>
<sequence length="590" mass="63757">MTRPSPYSFISEPAPLLSFPREFFLALREPTPSPFSLPWHLREHPPPQCIIVRPPSLEHDSYEKKENRPGSSSGMATMSDSQQEPTPSVVASGGLREEDEDWFRRWERIRGVFLWFTTAVAITHASVTACINLASAILGKQLGGVSSGVLFFVYGLTAFGGSTWLTYTAGLKLSIFLSLLLLCLYVAAFLVAAYVPALAWTAVIIGGIMGGFAAGWLWTAQGLYLSRMSKYTVLSGAGRRKAEGKNDEDGDLWNDVEANSMLSGIFGGVYVGTEVLTRIMSSIFFLYVGVGAAFAIFTALAIAAAFSTLYLPVPPEIKDDPSGDIDEGKGLNFVHGRWYEQMAATAKLFYHSRTIRYLSVFNVLFGLAFAFIDLHLNAAVVAKGLGVNSVGWITAIVPVASVAVSYPLSYLGTTREGKRVGLWIGAALFAVVGLVGLCASEDQLRSLGWGIAFVYVIAGAGRGVFETTNRAAMVDFFPGEHAAAAFSNLNTWVGFSFTFGFIVFEFISQTAMGAIILLAAVLSSFATWRAYSIWYSEGGRRSQQALVADDSHGVQLHLDGDVKDGDGLGQHGSSMEPEIGLVEMNGMMLE</sequence>
<dbReference type="AlphaFoldDB" id="A0A7S3YXW0"/>
<feature type="transmembrane region" description="Helical" evidence="3">
    <location>
        <begin position="357"/>
        <end position="378"/>
    </location>
</feature>
<evidence type="ECO:0008006" key="5">
    <source>
        <dbReference type="Google" id="ProtNLM"/>
    </source>
</evidence>
<dbReference type="SUPFAM" id="SSF103473">
    <property type="entry name" value="MFS general substrate transporter"/>
    <property type="match status" value="1"/>
</dbReference>
<reference evidence="4" key="1">
    <citation type="submission" date="2021-01" db="EMBL/GenBank/DDBJ databases">
        <authorList>
            <person name="Corre E."/>
            <person name="Pelletier E."/>
            <person name="Niang G."/>
            <person name="Scheremetjew M."/>
            <person name="Finn R."/>
            <person name="Kale V."/>
            <person name="Holt S."/>
            <person name="Cochrane G."/>
            <person name="Meng A."/>
            <person name="Brown T."/>
            <person name="Cohen L."/>
        </authorList>
    </citation>
    <scope>NUCLEOTIDE SEQUENCE</scope>
    <source>
        <strain evidence="4">CCCM811</strain>
    </source>
</reference>
<keyword evidence="3" id="KW-1133">Transmembrane helix</keyword>
<keyword evidence="3" id="KW-0812">Transmembrane</keyword>
<feature type="compositionally biased region" description="Basic and acidic residues" evidence="2">
    <location>
        <begin position="56"/>
        <end position="68"/>
    </location>
</feature>
<feature type="transmembrane region" description="Helical" evidence="3">
    <location>
        <begin position="284"/>
        <end position="311"/>
    </location>
</feature>
<name>A0A7S3YXW0_9EUKA</name>
<dbReference type="PANTHER" id="PTHR19444:SF13">
    <property type="entry name" value="PROTEIN UNC-93 HOMOLOG A"/>
    <property type="match status" value="1"/>
</dbReference>
<feature type="transmembrane region" description="Helical" evidence="3">
    <location>
        <begin position="390"/>
        <end position="408"/>
    </location>
</feature>
<proteinExistence type="inferred from homology"/>
<accession>A0A7S3YXW0</accession>
<dbReference type="Gene3D" id="1.20.1250.20">
    <property type="entry name" value="MFS general substrate transporter like domains"/>
    <property type="match status" value="2"/>
</dbReference>